<dbReference type="RefSeq" id="WP_204424024.1">
    <property type="nucleotide sequence ID" value="NZ_CP070228.1"/>
</dbReference>
<accession>A0ABX7IIH1</accession>
<organism evidence="1 2">
    <name type="scientific">Arcanobacterium phocisimile</name>
    <dbReference type="NCBI Taxonomy" id="1302235"/>
    <lineage>
        <taxon>Bacteria</taxon>
        <taxon>Bacillati</taxon>
        <taxon>Actinomycetota</taxon>
        <taxon>Actinomycetes</taxon>
        <taxon>Actinomycetales</taxon>
        <taxon>Actinomycetaceae</taxon>
        <taxon>Arcanobacterium</taxon>
    </lineage>
</organism>
<dbReference type="EMBL" id="CP070228">
    <property type="protein sequence ID" value="QRV01910.1"/>
    <property type="molecule type" value="Genomic_DNA"/>
</dbReference>
<evidence type="ECO:0000313" key="2">
    <source>
        <dbReference type="Proteomes" id="UP000602653"/>
    </source>
</evidence>
<protein>
    <submittedName>
        <fullName evidence="1">Uncharacterized protein</fullName>
    </submittedName>
</protein>
<sequence>MEIISAAFTESETGRSLSWDVRGCSVQNKRTVVVDVLLGGRETKLRKTSRKENVNASQWPTGKYTVVAKCINIKTRETLHTKTLPLELTRANLATTFAGEELSYLIPRPEAGYISPHTLLTTHYNSKTALNGPGFCS</sequence>
<proteinExistence type="predicted"/>
<keyword evidence="2" id="KW-1185">Reference proteome</keyword>
<evidence type="ECO:0000313" key="1">
    <source>
        <dbReference type="EMBL" id="QRV01910.1"/>
    </source>
</evidence>
<gene>
    <name evidence="1" type="ORF">JTE88_07470</name>
</gene>
<name>A0ABX7IIH1_9ACTO</name>
<reference evidence="1 2" key="1">
    <citation type="submission" date="2021-02" db="EMBL/GenBank/DDBJ databases">
        <title>Complete Genome Sequence of Arcanobacterium phocisimile strain DSM 26142T from a harbour seal.</title>
        <authorList>
            <person name="Borowiak M."/>
            <person name="Alssahen M."/>
            <person name="Malorny B."/>
            <person name="Laemmler C."/>
            <person name="Siebert U."/>
            <person name="Ploetz M."/>
            <person name="Abdulmawjood A."/>
        </authorList>
    </citation>
    <scope>NUCLEOTIDE SEQUENCE [LARGE SCALE GENOMIC DNA]</scope>
    <source>
        <strain evidence="1 2">DSM 26142</strain>
    </source>
</reference>
<dbReference type="Proteomes" id="UP000602653">
    <property type="component" value="Chromosome"/>
</dbReference>